<gene>
    <name evidence="1" type="ORF">ABIE08_000109</name>
</gene>
<evidence type="ECO:0000313" key="2">
    <source>
        <dbReference type="Proteomes" id="UP001549321"/>
    </source>
</evidence>
<dbReference type="Proteomes" id="UP001549321">
    <property type="component" value="Unassembled WGS sequence"/>
</dbReference>
<organism evidence="1 2">
    <name type="scientific">Kaistia defluvii</name>
    <dbReference type="NCBI Taxonomy" id="410841"/>
    <lineage>
        <taxon>Bacteria</taxon>
        <taxon>Pseudomonadati</taxon>
        <taxon>Pseudomonadota</taxon>
        <taxon>Alphaproteobacteria</taxon>
        <taxon>Hyphomicrobiales</taxon>
        <taxon>Kaistiaceae</taxon>
        <taxon>Kaistia</taxon>
    </lineage>
</organism>
<dbReference type="Pfam" id="PF09539">
    <property type="entry name" value="DUF2385"/>
    <property type="match status" value="1"/>
</dbReference>
<proteinExistence type="predicted"/>
<dbReference type="EMBL" id="JBEPSM010000001">
    <property type="protein sequence ID" value="MET4632196.1"/>
    <property type="molecule type" value="Genomic_DNA"/>
</dbReference>
<evidence type="ECO:0000313" key="1">
    <source>
        <dbReference type="EMBL" id="MET4632196.1"/>
    </source>
</evidence>
<keyword evidence="2" id="KW-1185">Reference proteome</keyword>
<sequence>MITSKGNSGRMAAIALALVLAGTPIVTRGQDAVGAGAGDPPYEQQLQRLAEILGALHYLRPLCGAEEPSVWRDQMDQILAAEDPTPDRRARIVSQFNHGFSSFATVYRTCTPAALTAIDRYMAEGKKLTRDITARYGR</sequence>
<accession>A0ABV2QT43</accession>
<name>A0ABV2QT43_9HYPH</name>
<dbReference type="NCBIfam" id="TIGR02301">
    <property type="entry name" value="TIGR02301 family protein"/>
    <property type="match status" value="1"/>
</dbReference>
<dbReference type="InterPro" id="IPR012645">
    <property type="entry name" value="CHP02301"/>
</dbReference>
<protein>
    <submittedName>
        <fullName evidence="1">Uncharacterized protein (TIGR02301 family)</fullName>
    </submittedName>
</protein>
<reference evidence="1 2" key="1">
    <citation type="submission" date="2024-06" db="EMBL/GenBank/DDBJ databases">
        <title>Sorghum-associated microbial communities from plants grown in Nebraska, USA.</title>
        <authorList>
            <person name="Schachtman D."/>
        </authorList>
    </citation>
    <scope>NUCLEOTIDE SEQUENCE [LARGE SCALE GENOMIC DNA]</scope>
    <source>
        <strain evidence="1 2">3207</strain>
    </source>
</reference>
<comment type="caution">
    <text evidence="1">The sequence shown here is derived from an EMBL/GenBank/DDBJ whole genome shotgun (WGS) entry which is preliminary data.</text>
</comment>